<reference evidence="7" key="1">
    <citation type="submission" date="2015-03" db="EMBL/GenBank/DDBJ databases">
        <authorList>
            <consortium name="Pathogen Informatics"/>
        </authorList>
    </citation>
    <scope>NUCLEOTIDE SEQUENCE [LARGE SCALE GENOMIC DNA]</scope>
    <source>
        <strain evidence="7">A125KOH2</strain>
    </source>
</reference>
<name>A0A0T9P4Y6_9GAMM</name>
<dbReference type="Pfam" id="PF00263">
    <property type="entry name" value="Secretin"/>
    <property type="match status" value="1"/>
</dbReference>
<feature type="domain" description="Pilus formation protein N-terminal" evidence="3">
    <location>
        <begin position="33"/>
        <end position="101"/>
    </location>
</feature>
<dbReference type="GO" id="GO:0009306">
    <property type="term" value="P:protein secretion"/>
    <property type="evidence" value="ECO:0007669"/>
    <property type="project" value="InterPro"/>
</dbReference>
<evidence type="ECO:0000313" key="5">
    <source>
        <dbReference type="EMBL" id="CRY67625.1"/>
    </source>
</evidence>
<sequence>MRIPNPGYISLNRLFFLLAITMVQIAVNNAYAKPVYLSMGESYIIKTQEEIDTVFTSAAAIADYELVGKNSIIVYAKQEGTAEFILFNKNSHPMIKTAILVNNIINAIYKRIKIEYPDSKIEINKIGDSYILTGQAESEEAKDTIVSMVGEAINHKKEKTHEDQYINDHNYLGVINKIKLPRPNQVNVKLTIAEVTKDFSENIGVDWSTIGESVGSFQFLKFNATGISTLVHAINDDSIARILAEPNLSVLSGESASFLVGGEIPLYNTTQNSTVIKYKPYGIKLSISAKVNKNNQIRIKVDEEVSNVGKRFNVEGGSAYPTLETRKAATTLELADGESFILGGLITKTERESLKKIPFIGDIPILGAFFRNAQTENKQTELVVVATVSLVRPLAGKEVELPDFMHTSTLERFFNFTHIMEVKRKKLAKDFLRKGGFIK</sequence>
<dbReference type="AlphaFoldDB" id="A0A0T9P4Y6"/>
<proteinExistence type="inferred from homology"/>
<dbReference type="InterPro" id="IPR050810">
    <property type="entry name" value="Bact_Secretion_Sys_Channel"/>
</dbReference>
<dbReference type="InterPro" id="IPR004846">
    <property type="entry name" value="T2SS/T3SS_dom"/>
</dbReference>
<keyword evidence="6" id="KW-1185">Reference proteome</keyword>
<dbReference type="EMBL" id="CQAZ01000009">
    <property type="protein sequence ID" value="CNH46082.1"/>
    <property type="molecule type" value="Genomic_DNA"/>
</dbReference>
<organism evidence="4 7">
    <name type="scientific">Yersinia pekkanenii</name>
    <dbReference type="NCBI Taxonomy" id="1288385"/>
    <lineage>
        <taxon>Bacteria</taxon>
        <taxon>Pseudomonadati</taxon>
        <taxon>Pseudomonadota</taxon>
        <taxon>Gammaproteobacteria</taxon>
        <taxon>Enterobacterales</taxon>
        <taxon>Yersiniaceae</taxon>
        <taxon>Yersinia</taxon>
    </lineage>
</organism>
<comment type="similarity">
    <text evidence="1">Belongs to the bacterial secretin family.</text>
</comment>
<dbReference type="PANTHER" id="PTHR30332:SF17">
    <property type="entry name" value="TYPE IV PILIATION SYSTEM PROTEIN DR_0774-RELATED"/>
    <property type="match status" value="1"/>
</dbReference>
<dbReference type="OrthoDB" id="9779724at2"/>
<gene>
    <name evidence="4" type="primary">rcpA</name>
    <name evidence="4" type="ORF">ERS008529_01293</name>
    <name evidence="5" type="ORF">ERS137968_02706</name>
</gene>
<feature type="domain" description="Type II/III secretion system secretin-like" evidence="2">
    <location>
        <begin position="235"/>
        <end position="391"/>
    </location>
</feature>
<evidence type="ECO:0000259" key="2">
    <source>
        <dbReference type="Pfam" id="PF00263"/>
    </source>
</evidence>
<dbReference type="GO" id="GO:0015627">
    <property type="term" value="C:type II protein secretion system complex"/>
    <property type="evidence" value="ECO:0007669"/>
    <property type="project" value="TreeGrafter"/>
</dbReference>
<accession>A0A0T9P4Y6</accession>
<dbReference type="PANTHER" id="PTHR30332">
    <property type="entry name" value="PROBABLE GENERAL SECRETION PATHWAY PROTEIN D"/>
    <property type="match status" value="1"/>
</dbReference>
<evidence type="ECO:0000259" key="3">
    <source>
        <dbReference type="Pfam" id="PF13629"/>
    </source>
</evidence>
<dbReference type="STRING" id="1288385.ERS137968_02706"/>
<dbReference type="PRINTS" id="PR00811">
    <property type="entry name" value="BCTERIALGSPD"/>
</dbReference>
<protein>
    <submittedName>
        <fullName evidence="4 5">Tight adherance operon protein</fullName>
    </submittedName>
</protein>
<dbReference type="EMBL" id="CWJL01000013">
    <property type="protein sequence ID" value="CRY67625.1"/>
    <property type="molecule type" value="Genomic_DNA"/>
</dbReference>
<dbReference type="Proteomes" id="UP000045840">
    <property type="component" value="Unassembled WGS sequence"/>
</dbReference>
<evidence type="ECO:0000313" key="6">
    <source>
        <dbReference type="Proteomes" id="UP000044625"/>
    </source>
</evidence>
<evidence type="ECO:0000313" key="7">
    <source>
        <dbReference type="Proteomes" id="UP000045840"/>
    </source>
</evidence>
<evidence type="ECO:0000256" key="1">
    <source>
        <dbReference type="RuleBase" id="RU004003"/>
    </source>
</evidence>
<dbReference type="Proteomes" id="UP000044625">
    <property type="component" value="Unassembled WGS sequence"/>
</dbReference>
<dbReference type="Pfam" id="PF13629">
    <property type="entry name" value="T2SS-T3SS_pil_N"/>
    <property type="match status" value="1"/>
</dbReference>
<dbReference type="InterPro" id="IPR032789">
    <property type="entry name" value="T2SS-T3SS_pil_N"/>
</dbReference>
<dbReference type="RefSeq" id="WP_049611494.1">
    <property type="nucleotide sequence ID" value="NZ_CAWMMU010000013.1"/>
</dbReference>
<dbReference type="InterPro" id="IPR001775">
    <property type="entry name" value="GspD/PilQ"/>
</dbReference>
<reference evidence="4" key="2">
    <citation type="submission" date="2015-03" db="EMBL/GenBank/DDBJ databases">
        <authorList>
            <person name="Murphy D."/>
        </authorList>
    </citation>
    <scope>NUCLEOTIDE SEQUENCE [LARGE SCALE GENOMIC DNA]</scope>
    <source>
        <strain evidence="4">A125KOH2</strain>
    </source>
</reference>
<reference evidence="5 6" key="3">
    <citation type="submission" date="2015-03" db="EMBL/GenBank/DDBJ databases">
        <authorList>
            <consortium name="Pathogen Informatics"/>
            <person name="Murphy D."/>
        </authorList>
    </citation>
    <scope>NUCLEOTIDE SEQUENCE [LARGE SCALE GENOMIC DNA]</scope>
    <source>
        <strain evidence="6">type strain: CIP110230</strain>
        <strain evidence="5">Type strain: CIP110230</strain>
    </source>
</reference>
<evidence type="ECO:0000313" key="4">
    <source>
        <dbReference type="EMBL" id="CNH46082.1"/>
    </source>
</evidence>